<keyword evidence="4 9" id="KW-0812">Transmembrane</keyword>
<evidence type="ECO:0000256" key="7">
    <source>
        <dbReference type="ARBA" id="ARBA00023010"/>
    </source>
</evidence>
<protein>
    <recommendedName>
        <fullName evidence="9">Protein-export membrane protein SecG</fullName>
    </recommendedName>
</protein>
<keyword evidence="9" id="KW-1003">Cell membrane</keyword>
<evidence type="ECO:0000313" key="10">
    <source>
        <dbReference type="EMBL" id="PIT92851.1"/>
    </source>
</evidence>
<evidence type="ECO:0000256" key="9">
    <source>
        <dbReference type="RuleBase" id="RU365087"/>
    </source>
</evidence>
<comment type="subcellular location">
    <subcellularLocation>
        <location evidence="9">Cell membrane</location>
        <topology evidence="9">Multi-pass membrane protein</topology>
    </subcellularLocation>
    <subcellularLocation>
        <location evidence="1">Membrane</location>
        <topology evidence="1">Multi-pass membrane protein</topology>
    </subcellularLocation>
</comment>
<comment type="similarity">
    <text evidence="2 9">Belongs to the SecG family.</text>
</comment>
<keyword evidence="8 9" id="KW-0472">Membrane</keyword>
<dbReference type="InterPro" id="IPR004692">
    <property type="entry name" value="SecG"/>
</dbReference>
<sequence length="69" mass="7128">MLAIIQAIVSIAVIVAIMLQEKSAGAGSMFGGGGGDVYQTRRGFEKNIHNITIALVVAFAGLALLNLVI</sequence>
<keyword evidence="6 9" id="KW-1133">Transmembrane helix</keyword>
<evidence type="ECO:0000256" key="6">
    <source>
        <dbReference type="ARBA" id="ARBA00022989"/>
    </source>
</evidence>
<evidence type="ECO:0000256" key="8">
    <source>
        <dbReference type="ARBA" id="ARBA00023136"/>
    </source>
</evidence>
<dbReference type="GO" id="GO:0005886">
    <property type="term" value="C:plasma membrane"/>
    <property type="evidence" value="ECO:0007669"/>
    <property type="project" value="UniProtKB-SubCell"/>
</dbReference>
<name>A0A2M6WJ89_9BACT</name>
<feature type="transmembrane region" description="Helical" evidence="9">
    <location>
        <begin position="48"/>
        <end position="68"/>
    </location>
</feature>
<comment type="caution">
    <text evidence="10">The sequence shown here is derived from an EMBL/GenBank/DDBJ whole genome shotgun (WGS) entry which is preliminary data.</text>
</comment>
<dbReference type="EMBL" id="PFBA01000003">
    <property type="protein sequence ID" value="PIT92851.1"/>
    <property type="molecule type" value="Genomic_DNA"/>
</dbReference>
<evidence type="ECO:0000256" key="3">
    <source>
        <dbReference type="ARBA" id="ARBA00022448"/>
    </source>
</evidence>
<dbReference type="GO" id="GO:0015450">
    <property type="term" value="F:protein-transporting ATPase activity"/>
    <property type="evidence" value="ECO:0007669"/>
    <property type="project" value="UniProtKB-UniRule"/>
</dbReference>
<comment type="caution">
    <text evidence="9">Lacks conserved residue(s) required for the propagation of feature annotation.</text>
</comment>
<evidence type="ECO:0000256" key="1">
    <source>
        <dbReference type="ARBA" id="ARBA00004141"/>
    </source>
</evidence>
<comment type="function">
    <text evidence="9">Involved in protein export. Participates in an early event of protein translocation.</text>
</comment>
<evidence type="ECO:0000256" key="4">
    <source>
        <dbReference type="ARBA" id="ARBA00022692"/>
    </source>
</evidence>
<evidence type="ECO:0000256" key="5">
    <source>
        <dbReference type="ARBA" id="ARBA00022927"/>
    </source>
</evidence>
<dbReference type="NCBIfam" id="TIGR00810">
    <property type="entry name" value="secG"/>
    <property type="match status" value="1"/>
</dbReference>
<gene>
    <name evidence="10" type="primary">secG</name>
    <name evidence="10" type="ORF">COU08_00170</name>
</gene>
<dbReference type="GO" id="GO:0009306">
    <property type="term" value="P:protein secretion"/>
    <property type="evidence" value="ECO:0007669"/>
    <property type="project" value="UniProtKB-UniRule"/>
</dbReference>
<keyword evidence="7 9" id="KW-0811">Translocation</keyword>
<proteinExistence type="inferred from homology"/>
<dbReference type="AlphaFoldDB" id="A0A2M6WJ89"/>
<organism evidence="10 11">
    <name type="scientific">Candidatus Harrisonbacteria bacterium CG10_big_fil_rev_8_21_14_0_10_42_17</name>
    <dbReference type="NCBI Taxonomy" id="1974584"/>
    <lineage>
        <taxon>Bacteria</taxon>
        <taxon>Candidatus Harrisoniibacteriota</taxon>
    </lineage>
</organism>
<dbReference type="Pfam" id="PF03840">
    <property type="entry name" value="SecG"/>
    <property type="match status" value="1"/>
</dbReference>
<keyword evidence="3 9" id="KW-0813">Transport</keyword>
<keyword evidence="5 9" id="KW-0653">Protein transport</keyword>
<evidence type="ECO:0000313" key="11">
    <source>
        <dbReference type="Proteomes" id="UP000228635"/>
    </source>
</evidence>
<dbReference type="Proteomes" id="UP000228635">
    <property type="component" value="Unassembled WGS sequence"/>
</dbReference>
<reference evidence="11" key="1">
    <citation type="submission" date="2017-09" db="EMBL/GenBank/DDBJ databases">
        <title>Depth-based differentiation of microbial function through sediment-hosted aquifers and enrichment of novel symbionts in the deep terrestrial subsurface.</title>
        <authorList>
            <person name="Probst A.J."/>
            <person name="Ladd B."/>
            <person name="Jarett J.K."/>
            <person name="Geller-Mcgrath D.E."/>
            <person name="Sieber C.M.K."/>
            <person name="Emerson J.B."/>
            <person name="Anantharaman K."/>
            <person name="Thomas B.C."/>
            <person name="Malmstrom R."/>
            <person name="Stieglmeier M."/>
            <person name="Klingl A."/>
            <person name="Woyke T."/>
            <person name="Ryan C.M."/>
            <person name="Banfield J.F."/>
        </authorList>
    </citation>
    <scope>NUCLEOTIDE SEQUENCE [LARGE SCALE GENOMIC DNA]</scope>
</reference>
<evidence type="ECO:0000256" key="2">
    <source>
        <dbReference type="ARBA" id="ARBA00008445"/>
    </source>
</evidence>
<accession>A0A2M6WJ89</accession>